<dbReference type="RefSeq" id="WP_416085533.1">
    <property type="nucleotide sequence ID" value="NZ_JBNARP010000023.1"/>
</dbReference>
<evidence type="ECO:0000256" key="1">
    <source>
        <dbReference type="HAMAP-Rule" id="MF_00386"/>
    </source>
</evidence>
<comment type="subcellular location">
    <subcellularLocation>
        <location evidence="1">Cell membrane</location>
        <topology evidence="1">Peripheral membrane protein</topology>
        <orientation evidence="1">Cytoplasmic side</orientation>
    </subcellularLocation>
</comment>
<dbReference type="Proteomes" id="UP000237040">
    <property type="component" value="Unassembled WGS sequence"/>
</dbReference>
<reference evidence="2 3" key="1">
    <citation type="submission" date="2018-01" db="EMBL/GenBank/DDBJ databases">
        <title>Metagenomic assembled genomes from two thermal pools in the Uzon Caldera, Kamchatka, Russia.</title>
        <authorList>
            <person name="Wilkins L."/>
            <person name="Ettinger C."/>
        </authorList>
    </citation>
    <scope>NUCLEOTIDE SEQUENCE [LARGE SCALE GENOMIC DNA]</scope>
    <source>
        <strain evidence="2">ZAV-07</strain>
    </source>
</reference>
<keyword evidence="1" id="KW-1003">Cell membrane</keyword>
<dbReference type="GO" id="GO:0005886">
    <property type="term" value="C:plasma membrane"/>
    <property type="evidence" value="ECO:0007669"/>
    <property type="project" value="UniProtKB-SubCell"/>
</dbReference>
<dbReference type="HAMAP" id="MF_00386">
    <property type="entry name" value="UPF0161_YidD"/>
    <property type="match status" value="1"/>
</dbReference>
<dbReference type="NCBIfam" id="TIGR00278">
    <property type="entry name" value="membrane protein insertion efficiency factor YidD"/>
    <property type="match status" value="1"/>
</dbReference>
<comment type="function">
    <text evidence="1">Could be involved in insertion of integral membrane proteins into the membrane.</text>
</comment>
<proteinExistence type="inferred from homology"/>
<dbReference type="AlphaFoldDB" id="A0A2J6WG35"/>
<protein>
    <recommendedName>
        <fullName evidence="1">Putative membrane protein insertion efficiency factor</fullName>
    </recommendedName>
</protein>
<sequence>MKNLLLSVLKFYRKYISPLKPPTCRFTPTCSEYAIEAIEKYGAKKGGFLAIKRVLRCNPFFPGGNDPVP</sequence>
<keyword evidence="1" id="KW-0472">Membrane</keyword>
<evidence type="ECO:0000313" key="3">
    <source>
        <dbReference type="Proteomes" id="UP000237040"/>
    </source>
</evidence>
<accession>A0A2J6WG35</accession>
<dbReference type="InterPro" id="IPR002696">
    <property type="entry name" value="Membr_insert_effic_factor_YidD"/>
</dbReference>
<dbReference type="PANTHER" id="PTHR33383">
    <property type="entry name" value="MEMBRANE PROTEIN INSERTION EFFICIENCY FACTOR-RELATED"/>
    <property type="match status" value="1"/>
</dbReference>
<name>A0A2J6WG35_9BACT</name>
<dbReference type="EMBL" id="PNIL01000001">
    <property type="protein sequence ID" value="PMP69063.1"/>
    <property type="molecule type" value="Genomic_DNA"/>
</dbReference>
<gene>
    <name evidence="2" type="ORF">C0189_00025</name>
</gene>
<comment type="caution">
    <text evidence="2">The sequence shown here is derived from an EMBL/GenBank/DDBJ whole genome shotgun (WGS) entry which is preliminary data.</text>
</comment>
<organism evidence="2 3">
    <name type="scientific">Caldisericum exile</name>
    <dbReference type="NCBI Taxonomy" id="693075"/>
    <lineage>
        <taxon>Bacteria</taxon>
        <taxon>Pseudomonadati</taxon>
        <taxon>Caldisericota/Cryosericota group</taxon>
        <taxon>Caldisericota</taxon>
        <taxon>Caldisericia</taxon>
        <taxon>Caldisericales</taxon>
        <taxon>Caldisericaceae</taxon>
        <taxon>Caldisericum</taxon>
    </lineage>
</organism>
<comment type="similarity">
    <text evidence="1">Belongs to the UPF0161 family.</text>
</comment>
<dbReference type="Pfam" id="PF01809">
    <property type="entry name" value="YidD"/>
    <property type="match status" value="1"/>
</dbReference>
<evidence type="ECO:0000313" key="2">
    <source>
        <dbReference type="EMBL" id="PMP69063.1"/>
    </source>
</evidence>
<dbReference type="PANTHER" id="PTHR33383:SF1">
    <property type="entry name" value="MEMBRANE PROTEIN INSERTION EFFICIENCY FACTOR-RELATED"/>
    <property type="match status" value="1"/>
</dbReference>
<dbReference type="SMART" id="SM01234">
    <property type="entry name" value="Haemolytic"/>
    <property type="match status" value="1"/>
</dbReference>